<organism evidence="4 5">
    <name type="scientific">Caerostris extrusa</name>
    <name type="common">Bark spider</name>
    <name type="synonym">Caerostris bankana</name>
    <dbReference type="NCBI Taxonomy" id="172846"/>
    <lineage>
        <taxon>Eukaryota</taxon>
        <taxon>Metazoa</taxon>
        <taxon>Ecdysozoa</taxon>
        <taxon>Arthropoda</taxon>
        <taxon>Chelicerata</taxon>
        <taxon>Arachnida</taxon>
        <taxon>Araneae</taxon>
        <taxon>Araneomorphae</taxon>
        <taxon>Entelegynae</taxon>
        <taxon>Araneoidea</taxon>
        <taxon>Araneidae</taxon>
        <taxon>Caerostris</taxon>
    </lineage>
</organism>
<dbReference type="SMART" id="SM00408">
    <property type="entry name" value="IGc2"/>
    <property type="match status" value="3"/>
</dbReference>
<evidence type="ECO:0000259" key="3">
    <source>
        <dbReference type="PROSITE" id="PS50835"/>
    </source>
</evidence>
<dbReference type="InterPro" id="IPR003598">
    <property type="entry name" value="Ig_sub2"/>
</dbReference>
<evidence type="ECO:0000313" key="5">
    <source>
        <dbReference type="Proteomes" id="UP001054945"/>
    </source>
</evidence>
<dbReference type="InterPro" id="IPR013098">
    <property type="entry name" value="Ig_I-set"/>
</dbReference>
<evidence type="ECO:0000256" key="2">
    <source>
        <dbReference type="SAM" id="MobiDB-lite"/>
    </source>
</evidence>
<evidence type="ECO:0000256" key="1">
    <source>
        <dbReference type="ARBA" id="ARBA00023319"/>
    </source>
</evidence>
<feature type="compositionally biased region" description="Polar residues" evidence="2">
    <location>
        <begin position="122"/>
        <end position="131"/>
    </location>
</feature>
<evidence type="ECO:0000313" key="4">
    <source>
        <dbReference type="EMBL" id="GIY57115.1"/>
    </source>
</evidence>
<dbReference type="AlphaFoldDB" id="A0AAV4UH15"/>
<name>A0AAV4UH15_CAEEX</name>
<dbReference type="InterPro" id="IPR003599">
    <property type="entry name" value="Ig_sub"/>
</dbReference>
<protein>
    <submittedName>
        <fullName evidence="4">Twitchin</fullName>
    </submittedName>
</protein>
<sequence>MRDASSYRASSVSRAGGGYSSSTNKYSSDYSSKYSSDYSSKYSSKYSSDYKSSSSYSSSSASRQVQSSSYSSSSTAKKGSDYKSSSTYSSSRLSPTRQYSPPRSSPPSTKRVQKPYGKKTTAEGTSPVRSRTSTRELEIPDDSAMAAPTFKEGLSDLKIKDGEALTLKCAVTGDPDPQIEWFKNDEQLHSSDIIDLKYKNKVATLSIGEVFPEDEGTYVCKATNSLGSVSTSGKLTILPMEKKKAAKGGSGKPPRIMKHLQSRQVKDGDAVTLICTVKCASSFDVVWLHNEKEIKNSKDFQYKTEGDDYKLEIPEIFPEDCGIYTCEVFNDAGEAFSSCTLVVLVPNEPSKGPGFSKFPESQTIHENQPVTFTAELEKDADKVKWTKDGKVIDEKSSHHKVTKSGKKCTLSIEKCASTDVGQYSIRAQSSSLGDGIATFSLNVLTESDL</sequence>
<keyword evidence="1" id="KW-0393">Immunoglobulin domain</keyword>
<dbReference type="FunFam" id="2.60.40.10:FF:000107">
    <property type="entry name" value="Myosin, light chain kinase a"/>
    <property type="match status" value="1"/>
</dbReference>
<feature type="domain" description="Ig-like" evidence="3">
    <location>
        <begin position="148"/>
        <end position="236"/>
    </location>
</feature>
<dbReference type="InterPro" id="IPR007110">
    <property type="entry name" value="Ig-like_dom"/>
</dbReference>
<proteinExistence type="predicted"/>
<dbReference type="EMBL" id="BPLR01012862">
    <property type="protein sequence ID" value="GIY57115.1"/>
    <property type="molecule type" value="Genomic_DNA"/>
</dbReference>
<dbReference type="Pfam" id="PF07679">
    <property type="entry name" value="I-set"/>
    <property type="match status" value="3"/>
</dbReference>
<keyword evidence="5" id="KW-1185">Reference proteome</keyword>
<accession>A0AAV4UH15</accession>
<dbReference type="FunFam" id="2.60.40.10:FF:000097">
    <property type="entry name" value="Bent, isoform F"/>
    <property type="match status" value="1"/>
</dbReference>
<dbReference type="SMART" id="SM00409">
    <property type="entry name" value="IG"/>
    <property type="match status" value="3"/>
</dbReference>
<dbReference type="Proteomes" id="UP001054945">
    <property type="component" value="Unassembled WGS sequence"/>
</dbReference>
<feature type="region of interest" description="Disordered" evidence="2">
    <location>
        <begin position="1"/>
        <end position="147"/>
    </location>
</feature>
<comment type="caution">
    <text evidence="4">The sequence shown here is derived from an EMBL/GenBank/DDBJ whole genome shotgun (WGS) entry which is preliminary data.</text>
</comment>
<feature type="compositionally biased region" description="Low complexity" evidence="2">
    <location>
        <begin position="1"/>
        <end position="109"/>
    </location>
</feature>
<dbReference type="SUPFAM" id="SSF48726">
    <property type="entry name" value="Immunoglobulin"/>
    <property type="match status" value="3"/>
</dbReference>
<dbReference type="PANTHER" id="PTHR47633">
    <property type="entry name" value="IMMUNOGLOBULIN"/>
    <property type="match status" value="1"/>
</dbReference>
<feature type="domain" description="Ig-like" evidence="3">
    <location>
        <begin position="353"/>
        <end position="442"/>
    </location>
</feature>
<dbReference type="InterPro" id="IPR036179">
    <property type="entry name" value="Ig-like_dom_sf"/>
</dbReference>
<dbReference type="PROSITE" id="PS50835">
    <property type="entry name" value="IG_LIKE"/>
    <property type="match status" value="3"/>
</dbReference>
<gene>
    <name evidence="4" type="primary">unc-22</name>
    <name evidence="4" type="ORF">CEXT_89261</name>
</gene>
<reference evidence="4 5" key="1">
    <citation type="submission" date="2021-06" db="EMBL/GenBank/DDBJ databases">
        <title>Caerostris extrusa draft genome.</title>
        <authorList>
            <person name="Kono N."/>
            <person name="Arakawa K."/>
        </authorList>
    </citation>
    <scope>NUCLEOTIDE SEQUENCE [LARGE SCALE GENOMIC DNA]</scope>
</reference>
<dbReference type="InterPro" id="IPR013783">
    <property type="entry name" value="Ig-like_fold"/>
</dbReference>
<feature type="domain" description="Ig-like" evidence="3">
    <location>
        <begin position="254"/>
        <end position="342"/>
    </location>
</feature>
<dbReference type="Gene3D" id="2.60.40.10">
    <property type="entry name" value="Immunoglobulins"/>
    <property type="match status" value="3"/>
</dbReference>